<dbReference type="VEuPathDB" id="CryptoDB:GNI_062690"/>
<dbReference type="Proteomes" id="UP000019763">
    <property type="component" value="Unassembled WGS sequence"/>
</dbReference>
<organism evidence="2 3">
    <name type="scientific">Gregarina niphandrodes</name>
    <name type="common">Septate eugregarine</name>
    <dbReference type="NCBI Taxonomy" id="110365"/>
    <lineage>
        <taxon>Eukaryota</taxon>
        <taxon>Sar</taxon>
        <taxon>Alveolata</taxon>
        <taxon>Apicomplexa</taxon>
        <taxon>Conoidasida</taxon>
        <taxon>Gregarinasina</taxon>
        <taxon>Eugregarinorida</taxon>
        <taxon>Gregarinidae</taxon>
        <taxon>Gregarina</taxon>
    </lineage>
</organism>
<proteinExistence type="predicted"/>
<feature type="region of interest" description="Disordered" evidence="1">
    <location>
        <begin position="581"/>
        <end position="620"/>
    </location>
</feature>
<dbReference type="EMBL" id="AFNH02000475">
    <property type="protein sequence ID" value="EZG68301.1"/>
    <property type="molecule type" value="Genomic_DNA"/>
</dbReference>
<accession>A0A023B847</accession>
<sequence>VTVRQLLTRRLGLRFGFWRAAAACARERGRELRAAEPGRAERVSDVLRRRCFGAWRRLGRGRCRLRLVRQACALAALQRWKRVWYHALSVTFLRERLCVGRTRRQLQLWRAFADALATRECRTAAAARRLDAALRAALCRTLWRPALAQLRRRADLWLELRTHTKLRLCARALPLWHARACRSRGARALVQKLARLREAALLRLALGRLRQRCLLRRFTALARALARPAVRPAFLKQQTFNHWHDLYIARYQELPKLEKGSGRGTEPVARTEPGALRMLQERFEQRCSVYPRVLALRVWRVCTRGVVAAGCIASGRSVAAGARYLAIWRAATQHCVCARRIAAQRRREVGVWAFRSWRVLVTTLFERARAFDVVRGVNIRARAKEALLRWALAAQLERYEQRAAAVVRETLRATVVREALRTWRAGCVVRRWAAQVELLTARWQQTIARAHVCAALGDWRRLAQRRLTAKASRVQQTHLRRLARRLFRRWLQCALRPCLKHPCLSLQPPLVGRTAPALLDQRGGNGLGGSGRRQDTCSITDDCSPGEEMARVDFLGARPRSRIRAPSADYLQRKAGWAPTELDRTAVGEENQGPRRSAHRAAGGTDCDASSEPDEVPSDPRIGAAQLQAAGRFRSRFRSIDWLPDGHRGLLDGSGRMEVAREARSVKRPIAAVRLPPQGPSDARYGSNTVGGPSTAAAQVRPAARDGSRSTARPRNRASTGAWRIGIPAE</sequence>
<evidence type="ECO:0008006" key="4">
    <source>
        <dbReference type="Google" id="ProtNLM"/>
    </source>
</evidence>
<name>A0A023B847_GRENI</name>
<comment type="caution">
    <text evidence="2">The sequence shown here is derived from an EMBL/GenBank/DDBJ whole genome shotgun (WGS) entry which is preliminary data.</text>
</comment>
<feature type="region of interest" description="Disordered" evidence="1">
    <location>
        <begin position="522"/>
        <end position="544"/>
    </location>
</feature>
<keyword evidence="3" id="KW-1185">Reference proteome</keyword>
<protein>
    <recommendedName>
        <fullName evidence="4">Sfi1 spindle body domain-containing protein</fullName>
    </recommendedName>
</protein>
<evidence type="ECO:0000313" key="2">
    <source>
        <dbReference type="EMBL" id="EZG68301.1"/>
    </source>
</evidence>
<dbReference type="GeneID" id="22912290"/>
<evidence type="ECO:0000256" key="1">
    <source>
        <dbReference type="SAM" id="MobiDB-lite"/>
    </source>
</evidence>
<reference evidence="2" key="1">
    <citation type="submission" date="2013-12" db="EMBL/GenBank/DDBJ databases">
        <authorList>
            <person name="Omoto C.K."/>
            <person name="Sibley D."/>
            <person name="Venepally P."/>
            <person name="Hadjithomas M."/>
            <person name="Karamycheva S."/>
            <person name="Brunk B."/>
            <person name="Roos D."/>
            <person name="Caler E."/>
            <person name="Lorenzi H."/>
        </authorList>
    </citation>
    <scope>NUCLEOTIDE SEQUENCE</scope>
</reference>
<dbReference type="RefSeq" id="XP_011134587.1">
    <property type="nucleotide sequence ID" value="XM_011136285.1"/>
</dbReference>
<feature type="non-terminal residue" evidence="2">
    <location>
        <position position="1"/>
    </location>
</feature>
<evidence type="ECO:0000313" key="3">
    <source>
        <dbReference type="Proteomes" id="UP000019763"/>
    </source>
</evidence>
<feature type="region of interest" description="Disordered" evidence="1">
    <location>
        <begin position="674"/>
        <end position="730"/>
    </location>
</feature>
<feature type="compositionally biased region" description="Polar residues" evidence="1">
    <location>
        <begin position="709"/>
        <end position="719"/>
    </location>
</feature>
<gene>
    <name evidence="2" type="ORF">GNI_062690</name>
</gene>
<dbReference type="AlphaFoldDB" id="A0A023B847"/>